<keyword evidence="7 9" id="KW-0472">Membrane</keyword>
<comment type="caution">
    <text evidence="12">The sequence shown here is derived from an EMBL/GenBank/DDBJ whole genome shotgun (WGS) entry which is preliminary data.</text>
</comment>
<evidence type="ECO:0000313" key="11">
    <source>
        <dbReference type="EMBL" id="PSC73835.1"/>
    </source>
</evidence>
<feature type="region of interest" description="Disordered" evidence="8">
    <location>
        <begin position="55"/>
        <end position="90"/>
    </location>
</feature>
<evidence type="ECO:0000256" key="8">
    <source>
        <dbReference type="SAM" id="MobiDB-lite"/>
    </source>
</evidence>
<dbReference type="PROSITE" id="PS50850">
    <property type="entry name" value="MFS"/>
    <property type="match status" value="1"/>
</dbReference>
<comment type="similarity">
    <text evidence="2">Belongs to the major facilitator superfamily. Organophosphate:Pi antiporter (OPA) (TC 2.A.1.4) family.</text>
</comment>
<dbReference type="OrthoDB" id="3639251at2759"/>
<dbReference type="EMBL" id="LHPF02000006">
    <property type="protein sequence ID" value="PSC73836.1"/>
    <property type="molecule type" value="Genomic_DNA"/>
</dbReference>
<evidence type="ECO:0000256" key="5">
    <source>
        <dbReference type="ARBA" id="ARBA00022692"/>
    </source>
</evidence>
<feature type="transmembrane region" description="Helical" evidence="9">
    <location>
        <begin position="1021"/>
        <end position="1042"/>
    </location>
</feature>
<dbReference type="PANTHER" id="PTHR43184">
    <property type="entry name" value="MAJOR FACILITATOR SUPERFAMILY TRANSPORTER 16, ISOFORM B"/>
    <property type="match status" value="1"/>
</dbReference>
<feature type="domain" description="Major facilitator superfamily (MFS) profile" evidence="10">
    <location>
        <begin position="177"/>
        <end position="697"/>
    </location>
</feature>
<feature type="transmembrane region" description="Helical" evidence="9">
    <location>
        <begin position="1180"/>
        <end position="1201"/>
    </location>
</feature>
<dbReference type="InterPro" id="IPR020846">
    <property type="entry name" value="MFS_dom"/>
</dbReference>
<keyword evidence="3" id="KW-0813">Transport</keyword>
<feature type="transmembrane region" description="Helical" evidence="9">
    <location>
        <begin position="339"/>
        <end position="361"/>
    </location>
</feature>
<feature type="transmembrane region" description="Helical" evidence="9">
    <location>
        <begin position="784"/>
        <end position="804"/>
    </location>
</feature>
<reference evidence="12" key="2">
    <citation type="submission" date="2018-02" db="EMBL/GenBank/DDBJ databases">
        <authorList>
            <person name="Cohen D.B."/>
            <person name="Kent A.D."/>
        </authorList>
    </citation>
    <scope>NUCLEOTIDE SEQUENCE</scope>
    <source>
        <strain evidence="12">SAG 241.80</strain>
    </source>
</reference>
<evidence type="ECO:0000256" key="4">
    <source>
        <dbReference type="ARBA" id="ARBA00022597"/>
    </source>
</evidence>
<dbReference type="Gene3D" id="1.20.1250.20">
    <property type="entry name" value="MFS general substrate transporter like domains"/>
    <property type="match status" value="2"/>
</dbReference>
<dbReference type="GO" id="GO:0016020">
    <property type="term" value="C:membrane"/>
    <property type="evidence" value="ECO:0007669"/>
    <property type="project" value="UniProtKB-SubCell"/>
</dbReference>
<dbReference type="InterPro" id="IPR036259">
    <property type="entry name" value="MFS_trans_sf"/>
</dbReference>
<feature type="transmembrane region" description="Helical" evidence="9">
    <location>
        <begin position="246"/>
        <end position="268"/>
    </location>
</feature>
<dbReference type="SUPFAM" id="SSF103473">
    <property type="entry name" value="MFS general substrate transporter"/>
    <property type="match status" value="1"/>
</dbReference>
<feature type="compositionally biased region" description="Low complexity" evidence="8">
    <location>
        <begin position="11"/>
        <end position="35"/>
    </location>
</feature>
<dbReference type="InterPro" id="IPR011701">
    <property type="entry name" value="MFS"/>
</dbReference>
<feature type="region of interest" description="Disordered" evidence="8">
    <location>
        <begin position="1"/>
        <end position="35"/>
    </location>
</feature>
<evidence type="ECO:0000256" key="2">
    <source>
        <dbReference type="ARBA" id="ARBA00009598"/>
    </source>
</evidence>
<feature type="region of interest" description="Disordered" evidence="8">
    <location>
        <begin position="459"/>
        <end position="479"/>
    </location>
</feature>
<feature type="transmembrane region" description="Helical" evidence="9">
    <location>
        <begin position="816"/>
        <end position="838"/>
    </location>
</feature>
<proteinExistence type="inferred from homology"/>
<feature type="transmembrane region" description="Helical" evidence="9">
    <location>
        <begin position="637"/>
        <end position="655"/>
    </location>
</feature>
<evidence type="ECO:0000256" key="6">
    <source>
        <dbReference type="ARBA" id="ARBA00022989"/>
    </source>
</evidence>
<evidence type="ECO:0000313" key="12">
    <source>
        <dbReference type="EMBL" id="PSC73836.1"/>
    </source>
</evidence>
<dbReference type="FunFam" id="1.20.1250.20:FF:000028">
    <property type="entry name" value="Sugar phosphate exchanger 3 isoform 1"/>
    <property type="match status" value="1"/>
</dbReference>
<sequence>MRRQHPSTPDLPAAGSGGAASAPPAASVSVPVGAGLSVPVPQGLWRLVDSFKRQQKRLEDEKRHEKKETASDELELGADAGLTKNGSSGDLLDGEDATALLTGDSAANSAGPAGVRRVAFETTVRTDSGGHLPLRTESATERSAFVRGVGPTNRMIVLGLTFLCYTAYHASRKPPSIVKSVLHGDSQAANEMGLTLSAAQAGGWAPFNHQRDGKALLGQLDLAFLGAYALGMFVSGHLGDRVDLRYFLTGGMVGSGACVALFGAAYFWRIHTMSYFIAVQVVGGLLQATGWPSVVSVMANWFGKGKRGLIMGIWNAHTSVGNIIGSLIAAYMLRYGWGWSFVVPGVFIAASGLVIFSFLVVEPQDIGFLPQSGSVLGSEGGSEALTPRSEASDVSGMSVEARAYLERHLANIARGRGGLVPAHVQAQLDKHHTIHGGHGKHGLWGMGSTLVLHNKRRDSIEGSEEDAGESLLGGSPRSERTYMSTRDKAGVSFLAAWAIPGVAVFAMTLFFAKLVAYTFLYWLPYYISTTEVGGRTLTPSEAGNLSILFDVGGVLGGTIAGWLSDYSGASALVSFGFVFSAIPFLYLYRVFGEVSFAVNIALMMTAGFFVNGPYALITTAVSADLGTHKSLAGNEKALATVTAIIDGMGSIGAAIGPMMTGYISELPGGFDNVFYMLYSAAGAAGLLLTGLVFKEVKDLLRQRSRGAGSGGAANGHADGPAPSDAALLTEGDTVVADAFSFLPPGVPAGTAGVRTIDNETGVVVLLAFAEPLEQRFQARRHVQLVRNDLSWCMVMVVFFSVSVAKYDADERRRMPLVEAAMMALWVGWLPVVVGLAWLSPKLYVRYRTPLMMLLRLCRHVTVMNPSLPRREAKWLGSVTRVPQRPLQIYFHLAWKVNSLLFGAVAFITPVRYFLPVQFAMLLLNLYATMHRCAVECGVAPPPAHAVAAWVGECGGDVLPGAASAACPAAVADTEGASAYYKAVVTWIRRLLPLSGSLRMRARALLPLWSRRPGSCCLGSCWAVHGWLQAVGGMLLPLALLWVQEERLRAAELALVAQQQGRRRDAAEAPMDATRAVPPRQGGEGSGGAAPRRGAPDRPLSVATLCGWLILMPRHPERPVVRCGTMWGRWALAFATPGLEEAFTRRRNTQLLIQDERWATYNFLVGMAALLKWFVRAEWPPLREAALIVSWTAWSPLQLFVLRHRRGWYVQHRLTFIAVMRGGCCVNWLLTTVGIVLHLRLHLPIQAVGGVLFSVALLWMWEERLRARELRLWWEQQQQLLQLQEARQRQHEARRLGQRGRQRGAGPASEQQAARNATLCSLPSTQPVPALHITLWLAASSVLCWCLLEALLL</sequence>
<feature type="transmembrane region" description="Helical" evidence="9">
    <location>
        <begin position="1157"/>
        <end position="1174"/>
    </location>
</feature>
<accession>A0A2P6VIA7</accession>
<feature type="compositionally biased region" description="Basic and acidic residues" evidence="8">
    <location>
        <begin position="55"/>
        <end position="70"/>
    </location>
</feature>
<name>A0A2P6VIA7_9CHLO</name>
<feature type="transmembrane region" description="Helical" evidence="9">
    <location>
        <begin position="892"/>
        <end position="914"/>
    </location>
</feature>
<dbReference type="Pfam" id="PF07690">
    <property type="entry name" value="MFS_1"/>
    <property type="match status" value="1"/>
</dbReference>
<feature type="transmembrane region" description="Helical" evidence="9">
    <location>
        <begin position="542"/>
        <end position="563"/>
    </location>
</feature>
<dbReference type="EMBL" id="LHPF02000006">
    <property type="protein sequence ID" value="PSC73835.1"/>
    <property type="molecule type" value="Genomic_DNA"/>
</dbReference>
<evidence type="ECO:0000256" key="7">
    <source>
        <dbReference type="ARBA" id="ARBA00023136"/>
    </source>
</evidence>
<feature type="transmembrane region" description="Helical" evidence="9">
    <location>
        <begin position="216"/>
        <end position="234"/>
    </location>
</feature>
<feature type="transmembrane region" description="Helical" evidence="9">
    <location>
        <begin position="274"/>
        <end position="302"/>
    </location>
</feature>
<evidence type="ECO:0000256" key="9">
    <source>
        <dbReference type="SAM" id="Phobius"/>
    </source>
</evidence>
<feature type="transmembrane region" description="Helical" evidence="9">
    <location>
        <begin position="1213"/>
        <end position="1236"/>
    </location>
</feature>
<dbReference type="STRING" id="554055.A0A2P6VIA7"/>
<dbReference type="Proteomes" id="UP000239649">
    <property type="component" value="Unassembled WGS sequence"/>
</dbReference>
<keyword evidence="4" id="KW-0762">Sugar transport</keyword>
<keyword evidence="6 9" id="KW-1133">Transmembrane helix</keyword>
<gene>
    <name evidence="12" type="ORF">C2E20_3238</name>
</gene>
<keyword evidence="13" id="KW-1185">Reference proteome</keyword>
<protein>
    <submittedName>
        <fullName evidence="12">Glycerol-3-phosphate transporter 4 isoform A</fullName>
    </submittedName>
    <submittedName>
        <fullName evidence="11">Glycerol-3-phosphate transporter 4 isoform B</fullName>
    </submittedName>
</protein>
<feature type="region of interest" description="Disordered" evidence="8">
    <location>
        <begin position="1063"/>
        <end position="1095"/>
    </location>
</feature>
<feature type="transmembrane region" description="Helical" evidence="9">
    <location>
        <begin position="675"/>
        <end position="693"/>
    </location>
</feature>
<evidence type="ECO:0000256" key="1">
    <source>
        <dbReference type="ARBA" id="ARBA00004141"/>
    </source>
</evidence>
<keyword evidence="5 9" id="KW-0812">Transmembrane</keyword>
<organism evidence="12 13">
    <name type="scientific">Micractinium conductrix</name>
    <dbReference type="NCBI Taxonomy" id="554055"/>
    <lineage>
        <taxon>Eukaryota</taxon>
        <taxon>Viridiplantae</taxon>
        <taxon>Chlorophyta</taxon>
        <taxon>core chlorophytes</taxon>
        <taxon>Trebouxiophyceae</taxon>
        <taxon>Chlorellales</taxon>
        <taxon>Chlorellaceae</taxon>
        <taxon>Chlorella clade</taxon>
        <taxon>Micractinium</taxon>
    </lineage>
</organism>
<feature type="transmembrane region" description="Helical" evidence="9">
    <location>
        <begin position="594"/>
        <end position="616"/>
    </location>
</feature>
<feature type="transmembrane region" description="Helical" evidence="9">
    <location>
        <begin position="1242"/>
        <end position="1260"/>
    </location>
</feature>
<comment type="subcellular location">
    <subcellularLocation>
        <location evidence="1">Membrane</location>
        <topology evidence="1">Multi-pass membrane protein</topology>
    </subcellularLocation>
</comment>
<evidence type="ECO:0000313" key="13">
    <source>
        <dbReference type="Proteomes" id="UP000239649"/>
    </source>
</evidence>
<dbReference type="GO" id="GO:0022857">
    <property type="term" value="F:transmembrane transporter activity"/>
    <property type="evidence" value="ECO:0007669"/>
    <property type="project" value="InterPro"/>
</dbReference>
<evidence type="ECO:0000259" key="10">
    <source>
        <dbReference type="PROSITE" id="PS50850"/>
    </source>
</evidence>
<feature type="transmembrane region" description="Helical" evidence="9">
    <location>
        <begin position="493"/>
        <end position="522"/>
    </location>
</feature>
<dbReference type="PANTHER" id="PTHR43184:SF12">
    <property type="entry name" value="SUGAR PHOSPHATE EXCHANGER 3"/>
    <property type="match status" value="1"/>
</dbReference>
<evidence type="ECO:0000256" key="3">
    <source>
        <dbReference type="ARBA" id="ARBA00022448"/>
    </source>
</evidence>
<feature type="transmembrane region" description="Helical" evidence="9">
    <location>
        <begin position="570"/>
        <end position="588"/>
    </location>
</feature>
<feature type="transmembrane region" description="Helical" evidence="9">
    <location>
        <begin position="314"/>
        <end position="333"/>
    </location>
</feature>
<reference evidence="12 13" key="1">
    <citation type="journal article" date="2018" name="Plant J.">
        <title>Genome sequences of Chlorella sorokiniana UTEX 1602 and Micractinium conductrix SAG 241.80: implications to maltose excretion by a green alga.</title>
        <authorList>
            <person name="Arriola M.B."/>
            <person name="Velmurugan N."/>
            <person name="Zhang Y."/>
            <person name="Plunkett M.H."/>
            <person name="Hondzo H."/>
            <person name="Barney B.M."/>
        </authorList>
    </citation>
    <scope>NUCLEOTIDE SEQUENCE [LARGE SCALE GENOMIC DNA]</scope>
    <source>
        <strain evidence="12 13">SAG 241.80</strain>
    </source>
</reference>